<dbReference type="InterPro" id="IPR050373">
    <property type="entry name" value="Fibrinogen_C-term_domain"/>
</dbReference>
<dbReference type="InterPro" id="IPR014716">
    <property type="entry name" value="Fibrinogen_a/b/g_C_1"/>
</dbReference>
<dbReference type="PANTHER" id="PTHR19143:SF458">
    <property type="entry name" value="FIBRINOGEN C-TERMINAL DOMAIN-CONTAINING PROTEIN-RELATED"/>
    <property type="match status" value="1"/>
</dbReference>
<keyword evidence="3" id="KW-1185">Reference proteome</keyword>
<dbReference type="GO" id="GO:0005615">
    <property type="term" value="C:extracellular space"/>
    <property type="evidence" value="ECO:0007669"/>
    <property type="project" value="TreeGrafter"/>
</dbReference>
<gene>
    <name evidence="2" type="ORF">BSL78_10219</name>
</gene>
<dbReference type="PROSITE" id="PS51406">
    <property type="entry name" value="FIBRINOGEN_C_2"/>
    <property type="match status" value="1"/>
</dbReference>
<evidence type="ECO:0000259" key="1">
    <source>
        <dbReference type="PROSITE" id="PS51406"/>
    </source>
</evidence>
<reference evidence="2 3" key="1">
    <citation type="journal article" date="2017" name="PLoS Biol.">
        <title>The sea cucumber genome provides insights into morphological evolution and visceral regeneration.</title>
        <authorList>
            <person name="Zhang X."/>
            <person name="Sun L."/>
            <person name="Yuan J."/>
            <person name="Sun Y."/>
            <person name="Gao Y."/>
            <person name="Zhang L."/>
            <person name="Li S."/>
            <person name="Dai H."/>
            <person name="Hamel J.F."/>
            <person name="Liu C."/>
            <person name="Yu Y."/>
            <person name="Liu S."/>
            <person name="Lin W."/>
            <person name="Guo K."/>
            <person name="Jin S."/>
            <person name="Xu P."/>
            <person name="Storey K.B."/>
            <person name="Huan P."/>
            <person name="Zhang T."/>
            <person name="Zhou Y."/>
            <person name="Zhang J."/>
            <person name="Lin C."/>
            <person name="Li X."/>
            <person name="Xing L."/>
            <person name="Huo D."/>
            <person name="Sun M."/>
            <person name="Wang L."/>
            <person name="Mercier A."/>
            <person name="Li F."/>
            <person name="Yang H."/>
            <person name="Xiang J."/>
        </authorList>
    </citation>
    <scope>NUCLEOTIDE SEQUENCE [LARGE SCALE GENOMIC DNA]</scope>
    <source>
        <strain evidence="2">Shaxun</strain>
        <tissue evidence="2">Muscle</tissue>
    </source>
</reference>
<dbReference type="CDD" id="cd00087">
    <property type="entry name" value="FReD"/>
    <property type="match status" value="1"/>
</dbReference>
<dbReference type="Proteomes" id="UP000230750">
    <property type="component" value="Unassembled WGS sequence"/>
</dbReference>
<name>A0A2G8KXY9_STIJA</name>
<dbReference type="SUPFAM" id="SSF56496">
    <property type="entry name" value="Fibrinogen C-terminal domain-like"/>
    <property type="match status" value="1"/>
</dbReference>
<protein>
    <recommendedName>
        <fullName evidence="1">Fibrinogen C-terminal domain-containing protein</fullName>
    </recommendedName>
</protein>
<organism evidence="2 3">
    <name type="scientific">Stichopus japonicus</name>
    <name type="common">Sea cucumber</name>
    <dbReference type="NCBI Taxonomy" id="307972"/>
    <lineage>
        <taxon>Eukaryota</taxon>
        <taxon>Metazoa</taxon>
        <taxon>Echinodermata</taxon>
        <taxon>Eleutherozoa</taxon>
        <taxon>Echinozoa</taxon>
        <taxon>Holothuroidea</taxon>
        <taxon>Aspidochirotacea</taxon>
        <taxon>Aspidochirotida</taxon>
        <taxon>Stichopodidae</taxon>
        <taxon>Apostichopus</taxon>
    </lineage>
</organism>
<dbReference type="Gene3D" id="3.90.215.10">
    <property type="entry name" value="Gamma Fibrinogen, chain A, domain 1"/>
    <property type="match status" value="1"/>
</dbReference>
<dbReference type="Pfam" id="PF00147">
    <property type="entry name" value="Fibrinogen_C"/>
    <property type="match status" value="1"/>
</dbReference>
<sequence>MTDGGGWTVFQRRVDGSVDFYRNWKSYKEGFGELDHEFWLGNDKLYYLTNQGNYTLRIDLVDREGTPYYAKYALFRLNDENDKYRLSELGAFSGTARNSSNGNDALRHHMKRRFSTHDQDNDDHESVDCASIRHGGWWYGRCCSANLNSDYNVELITPPSKECCGGKTSVCWNDLSGPDHNLKYTEMKIRPV</sequence>
<dbReference type="OrthoDB" id="6121324at2759"/>
<dbReference type="PANTHER" id="PTHR19143">
    <property type="entry name" value="FIBRINOGEN/TENASCIN/ANGIOPOEITIN"/>
    <property type="match status" value="1"/>
</dbReference>
<dbReference type="EMBL" id="MRZV01000311">
    <property type="protein sequence ID" value="PIK52869.1"/>
    <property type="molecule type" value="Genomic_DNA"/>
</dbReference>
<dbReference type="AlphaFoldDB" id="A0A2G8KXY9"/>
<accession>A0A2G8KXY9</accession>
<feature type="domain" description="Fibrinogen C-terminal" evidence="1">
    <location>
        <begin position="1"/>
        <end position="192"/>
    </location>
</feature>
<evidence type="ECO:0000313" key="2">
    <source>
        <dbReference type="EMBL" id="PIK52869.1"/>
    </source>
</evidence>
<dbReference type="InterPro" id="IPR036056">
    <property type="entry name" value="Fibrinogen-like_C"/>
</dbReference>
<comment type="caution">
    <text evidence="2">The sequence shown here is derived from an EMBL/GenBank/DDBJ whole genome shotgun (WGS) entry which is preliminary data.</text>
</comment>
<proteinExistence type="predicted"/>
<dbReference type="InterPro" id="IPR002181">
    <property type="entry name" value="Fibrinogen_a/b/g_C_dom"/>
</dbReference>
<evidence type="ECO:0000313" key="3">
    <source>
        <dbReference type="Proteomes" id="UP000230750"/>
    </source>
</evidence>
<dbReference type="SMART" id="SM00186">
    <property type="entry name" value="FBG"/>
    <property type="match status" value="1"/>
</dbReference>